<evidence type="ECO:0000256" key="7">
    <source>
        <dbReference type="ARBA" id="ARBA00023157"/>
    </source>
</evidence>
<feature type="domain" description="Thioredoxin" evidence="14">
    <location>
        <begin position="2"/>
        <end position="153"/>
    </location>
</feature>
<comment type="caution">
    <text evidence="15">The sequence shown here is derived from an EMBL/GenBank/DDBJ whole genome shotgun (WGS) entry which is preliminary data.</text>
</comment>
<keyword evidence="4 15" id="KW-0575">Peroxidase</keyword>
<evidence type="ECO:0000256" key="13">
    <source>
        <dbReference type="PIRSR" id="PIRSR000239-1"/>
    </source>
</evidence>
<dbReference type="InterPro" id="IPR036249">
    <property type="entry name" value="Thioredoxin-like_sf"/>
</dbReference>
<keyword evidence="6 15" id="KW-0560">Oxidoreductase</keyword>
<protein>
    <recommendedName>
        <fullName evidence="3">thioredoxin-dependent peroxiredoxin</fullName>
        <ecNumber evidence="3">1.11.1.24</ecNumber>
    </recommendedName>
    <alternativeName>
        <fullName evidence="9">Thioredoxin peroxidase</fullName>
    </alternativeName>
    <alternativeName>
        <fullName evidence="11">Thioredoxin-dependent peroxiredoxin Bcp</fullName>
    </alternativeName>
</protein>
<dbReference type="NCBIfam" id="NF006960">
    <property type="entry name" value="PRK09437.1"/>
    <property type="match status" value="1"/>
</dbReference>
<dbReference type="GO" id="GO:0005737">
    <property type="term" value="C:cytoplasm"/>
    <property type="evidence" value="ECO:0007669"/>
    <property type="project" value="TreeGrafter"/>
</dbReference>
<dbReference type="PIRSF" id="PIRSF000239">
    <property type="entry name" value="AHPC"/>
    <property type="match status" value="1"/>
</dbReference>
<comment type="similarity">
    <text evidence="10">Belongs to the peroxiredoxin family. BCP/PrxQ subfamily.</text>
</comment>
<keyword evidence="7" id="KW-1015">Disulfide bond</keyword>
<evidence type="ECO:0000256" key="12">
    <source>
        <dbReference type="ARBA" id="ARBA00049091"/>
    </source>
</evidence>
<keyword evidence="16" id="KW-1185">Reference proteome</keyword>
<keyword evidence="8" id="KW-0676">Redox-active center</keyword>
<dbReference type="InterPro" id="IPR000866">
    <property type="entry name" value="AhpC/TSA"/>
</dbReference>
<dbReference type="GO" id="GO:0008379">
    <property type="term" value="F:thioredoxin peroxidase activity"/>
    <property type="evidence" value="ECO:0007669"/>
    <property type="project" value="TreeGrafter"/>
</dbReference>
<dbReference type="FunFam" id="3.40.30.10:FF:000007">
    <property type="entry name" value="Thioredoxin-dependent thiol peroxidase"/>
    <property type="match status" value="1"/>
</dbReference>
<dbReference type="Pfam" id="PF00578">
    <property type="entry name" value="AhpC-TSA"/>
    <property type="match status" value="1"/>
</dbReference>
<comment type="function">
    <text evidence="1">Thiol-specific peroxidase that catalyzes the reduction of hydrogen peroxide and organic hydroperoxides to water and alcohols, respectively. Plays a role in cell protection against oxidative stress by detoxifying peroxides and as sensor of hydrogen peroxide-mediated signaling events.</text>
</comment>
<feature type="active site" description="Cysteine sulfenic acid (-SOH) intermediate; for peroxidase activity" evidence="13">
    <location>
        <position position="44"/>
    </location>
</feature>
<reference evidence="15 16" key="1">
    <citation type="submission" date="2018-11" db="EMBL/GenBank/DDBJ databases">
        <title>Mesobaculum littorinae gen. nov., sp. nov., isolated from Littorina scabra that represents a novel genus of the order Rhodobacteraceae.</title>
        <authorList>
            <person name="Li F."/>
        </authorList>
    </citation>
    <scope>NUCLEOTIDE SEQUENCE [LARGE SCALE GENOMIC DNA]</scope>
    <source>
        <strain evidence="15 16">M0103</strain>
    </source>
</reference>
<dbReference type="PANTHER" id="PTHR42801:SF4">
    <property type="entry name" value="AHPC_TSA FAMILY PROTEIN"/>
    <property type="match status" value="1"/>
</dbReference>
<dbReference type="InterPro" id="IPR013766">
    <property type="entry name" value="Thioredoxin_domain"/>
</dbReference>
<evidence type="ECO:0000256" key="5">
    <source>
        <dbReference type="ARBA" id="ARBA00022862"/>
    </source>
</evidence>
<dbReference type="SUPFAM" id="SSF52833">
    <property type="entry name" value="Thioredoxin-like"/>
    <property type="match status" value="1"/>
</dbReference>
<gene>
    <name evidence="15" type="ORF">EKE94_01785</name>
</gene>
<dbReference type="AlphaFoldDB" id="A0A438AKU0"/>
<keyword evidence="5" id="KW-0049">Antioxidant</keyword>
<evidence type="ECO:0000256" key="9">
    <source>
        <dbReference type="ARBA" id="ARBA00032824"/>
    </source>
</evidence>
<dbReference type="PROSITE" id="PS51352">
    <property type="entry name" value="THIOREDOXIN_2"/>
    <property type="match status" value="1"/>
</dbReference>
<name>A0A438AKU0_9RHOB</name>
<evidence type="ECO:0000256" key="10">
    <source>
        <dbReference type="ARBA" id="ARBA00038489"/>
    </source>
</evidence>
<dbReference type="Gene3D" id="3.40.30.10">
    <property type="entry name" value="Glutaredoxin"/>
    <property type="match status" value="1"/>
</dbReference>
<organism evidence="15 16">
    <name type="scientific">Mesobaculum littorinae</name>
    <dbReference type="NCBI Taxonomy" id="2486419"/>
    <lineage>
        <taxon>Bacteria</taxon>
        <taxon>Pseudomonadati</taxon>
        <taxon>Pseudomonadota</taxon>
        <taxon>Alphaproteobacteria</taxon>
        <taxon>Rhodobacterales</taxon>
        <taxon>Roseobacteraceae</taxon>
        <taxon>Mesobaculum</taxon>
    </lineage>
</organism>
<evidence type="ECO:0000313" key="16">
    <source>
        <dbReference type="Proteomes" id="UP000285908"/>
    </source>
</evidence>
<dbReference type="GO" id="GO:0045454">
    <property type="term" value="P:cell redox homeostasis"/>
    <property type="evidence" value="ECO:0007669"/>
    <property type="project" value="TreeGrafter"/>
</dbReference>
<dbReference type="RefSeq" id="WP_127904883.1">
    <property type="nucleotide sequence ID" value="NZ_RQXX01000001.1"/>
</dbReference>
<dbReference type="CDD" id="cd03017">
    <property type="entry name" value="PRX_BCP"/>
    <property type="match status" value="1"/>
</dbReference>
<evidence type="ECO:0000256" key="8">
    <source>
        <dbReference type="ARBA" id="ARBA00023284"/>
    </source>
</evidence>
<dbReference type="OrthoDB" id="9812811at2"/>
<comment type="subunit">
    <text evidence="2">Monomer.</text>
</comment>
<evidence type="ECO:0000256" key="3">
    <source>
        <dbReference type="ARBA" id="ARBA00013017"/>
    </source>
</evidence>
<dbReference type="EMBL" id="RQXX01000001">
    <property type="protein sequence ID" value="RVV99441.1"/>
    <property type="molecule type" value="Genomic_DNA"/>
</dbReference>
<proteinExistence type="inferred from homology"/>
<comment type="catalytic activity">
    <reaction evidence="12">
        <text>a hydroperoxide + [thioredoxin]-dithiol = an alcohol + [thioredoxin]-disulfide + H2O</text>
        <dbReference type="Rhea" id="RHEA:62620"/>
        <dbReference type="Rhea" id="RHEA-COMP:10698"/>
        <dbReference type="Rhea" id="RHEA-COMP:10700"/>
        <dbReference type="ChEBI" id="CHEBI:15377"/>
        <dbReference type="ChEBI" id="CHEBI:29950"/>
        <dbReference type="ChEBI" id="CHEBI:30879"/>
        <dbReference type="ChEBI" id="CHEBI:35924"/>
        <dbReference type="ChEBI" id="CHEBI:50058"/>
        <dbReference type="EC" id="1.11.1.24"/>
    </reaction>
</comment>
<dbReference type="Proteomes" id="UP000285908">
    <property type="component" value="Unassembled WGS sequence"/>
</dbReference>
<dbReference type="InterPro" id="IPR024706">
    <property type="entry name" value="Peroxiredoxin_AhpC-typ"/>
</dbReference>
<evidence type="ECO:0000256" key="1">
    <source>
        <dbReference type="ARBA" id="ARBA00003330"/>
    </source>
</evidence>
<accession>A0A438AKU0</accession>
<evidence type="ECO:0000256" key="4">
    <source>
        <dbReference type="ARBA" id="ARBA00022559"/>
    </source>
</evidence>
<evidence type="ECO:0000256" key="2">
    <source>
        <dbReference type="ARBA" id="ARBA00011245"/>
    </source>
</evidence>
<evidence type="ECO:0000256" key="11">
    <source>
        <dbReference type="ARBA" id="ARBA00042639"/>
    </source>
</evidence>
<sequence>MLETGDPAPEVSLPRDGGETVALADFAGRPVVLYFYPRDDTPGCTKEAIGFTDRAGNFAAAGATVLGVSKDTVAKHEKFRDKYGLGVTLLSDADGDVAERYGVWVEKTMYGRTSMGIERATFLIAPDGTIARIWRKVKVDGHVDEVLAAVQEL</sequence>
<evidence type="ECO:0000256" key="6">
    <source>
        <dbReference type="ARBA" id="ARBA00023002"/>
    </source>
</evidence>
<dbReference type="PANTHER" id="PTHR42801">
    <property type="entry name" value="THIOREDOXIN-DEPENDENT PEROXIDE REDUCTASE"/>
    <property type="match status" value="1"/>
</dbReference>
<dbReference type="GO" id="GO:0034599">
    <property type="term" value="P:cellular response to oxidative stress"/>
    <property type="evidence" value="ECO:0007669"/>
    <property type="project" value="TreeGrafter"/>
</dbReference>
<evidence type="ECO:0000313" key="15">
    <source>
        <dbReference type="EMBL" id="RVV99441.1"/>
    </source>
</evidence>
<evidence type="ECO:0000259" key="14">
    <source>
        <dbReference type="PROSITE" id="PS51352"/>
    </source>
</evidence>
<dbReference type="InterPro" id="IPR050924">
    <property type="entry name" value="Peroxiredoxin_BCP/PrxQ"/>
</dbReference>
<dbReference type="EC" id="1.11.1.24" evidence="3"/>